<dbReference type="Pfam" id="PF02225">
    <property type="entry name" value="PA"/>
    <property type="match status" value="1"/>
</dbReference>
<keyword evidence="3 7" id="KW-0645">Protease</keyword>
<feature type="active site" description="Charge relay system" evidence="7">
    <location>
        <position position="137"/>
    </location>
</feature>
<accession>A0A4U1IK01</accession>
<feature type="chain" id="PRO_5020393094" evidence="9">
    <location>
        <begin position="25"/>
        <end position="542"/>
    </location>
</feature>
<comment type="similarity">
    <text evidence="1 7 8">Belongs to the peptidase S8 family.</text>
</comment>
<feature type="active site" description="Charge relay system" evidence="7">
    <location>
        <position position="445"/>
    </location>
</feature>
<protein>
    <submittedName>
        <fullName evidence="12">Peptidase S8</fullName>
    </submittedName>
</protein>
<evidence type="ECO:0000313" key="12">
    <source>
        <dbReference type="EMBL" id="TKC94107.1"/>
    </source>
</evidence>
<feature type="signal peptide" evidence="9">
    <location>
        <begin position="1"/>
        <end position="24"/>
    </location>
</feature>
<dbReference type="InterPro" id="IPR023827">
    <property type="entry name" value="Peptidase_S8_Asp-AS"/>
</dbReference>
<proteinExistence type="inferred from homology"/>
<dbReference type="Proteomes" id="UP000309215">
    <property type="component" value="Unassembled WGS sequence"/>
</dbReference>
<feature type="domain" description="PA" evidence="11">
    <location>
        <begin position="339"/>
        <end position="416"/>
    </location>
</feature>
<keyword evidence="4 9" id="KW-0732">Signal</keyword>
<evidence type="ECO:0000256" key="3">
    <source>
        <dbReference type="ARBA" id="ARBA00022670"/>
    </source>
</evidence>
<keyword evidence="2" id="KW-0134">Cell wall</keyword>
<feature type="active site" description="Charge relay system" evidence="7">
    <location>
        <position position="167"/>
    </location>
</feature>
<keyword evidence="6 7" id="KW-0720">Serine protease</keyword>
<dbReference type="InterPro" id="IPR022398">
    <property type="entry name" value="Peptidase_S8_His-AS"/>
</dbReference>
<dbReference type="GO" id="GO:0004252">
    <property type="term" value="F:serine-type endopeptidase activity"/>
    <property type="evidence" value="ECO:0007669"/>
    <property type="project" value="UniProtKB-UniRule"/>
</dbReference>
<name>A0A4U1IK01_9BACT</name>
<evidence type="ECO:0000256" key="8">
    <source>
        <dbReference type="RuleBase" id="RU003355"/>
    </source>
</evidence>
<reference evidence="12 13" key="1">
    <citation type="submission" date="2019-04" db="EMBL/GenBank/DDBJ databases">
        <authorList>
            <person name="Li Y."/>
            <person name="Wang J."/>
        </authorList>
    </citation>
    <scope>NUCLEOTIDE SEQUENCE [LARGE SCALE GENOMIC DNA]</scope>
    <source>
        <strain evidence="12 13">DSM 14668</strain>
    </source>
</reference>
<dbReference type="Gene3D" id="3.50.30.30">
    <property type="match status" value="1"/>
</dbReference>
<comment type="caution">
    <text evidence="12">The sequence shown here is derived from an EMBL/GenBank/DDBJ whole genome shotgun (WGS) entry which is preliminary data.</text>
</comment>
<dbReference type="InterPro" id="IPR003137">
    <property type="entry name" value="PA_domain"/>
</dbReference>
<keyword evidence="2" id="KW-0964">Secreted</keyword>
<evidence type="ECO:0000256" key="5">
    <source>
        <dbReference type="ARBA" id="ARBA00022801"/>
    </source>
</evidence>
<evidence type="ECO:0000256" key="2">
    <source>
        <dbReference type="ARBA" id="ARBA00022512"/>
    </source>
</evidence>
<dbReference type="InterPro" id="IPR037045">
    <property type="entry name" value="S8pro/Inhibitor_I9_sf"/>
</dbReference>
<dbReference type="PANTHER" id="PTHR43806:SF11">
    <property type="entry name" value="CEREVISIN-RELATED"/>
    <property type="match status" value="1"/>
</dbReference>
<evidence type="ECO:0000256" key="9">
    <source>
        <dbReference type="SAM" id="SignalP"/>
    </source>
</evidence>
<feature type="domain" description="Peptidase S8/S53" evidence="10">
    <location>
        <begin position="424"/>
        <end position="493"/>
    </location>
</feature>
<dbReference type="PROSITE" id="PS51257">
    <property type="entry name" value="PROKAR_LIPOPROTEIN"/>
    <property type="match status" value="1"/>
</dbReference>
<dbReference type="SUPFAM" id="SSF54897">
    <property type="entry name" value="Protease propeptides/inhibitors"/>
    <property type="match status" value="1"/>
</dbReference>
<dbReference type="PANTHER" id="PTHR43806">
    <property type="entry name" value="PEPTIDASE S8"/>
    <property type="match status" value="1"/>
</dbReference>
<dbReference type="InterPro" id="IPR050131">
    <property type="entry name" value="Peptidase_S8_subtilisin-like"/>
</dbReference>
<dbReference type="RefSeq" id="WP_136936075.1">
    <property type="nucleotide sequence ID" value="NZ_SSMQ01000114.1"/>
</dbReference>
<dbReference type="InterPro" id="IPR023828">
    <property type="entry name" value="Peptidase_S8_Ser-AS"/>
</dbReference>
<dbReference type="GO" id="GO:0005615">
    <property type="term" value="C:extracellular space"/>
    <property type="evidence" value="ECO:0007669"/>
    <property type="project" value="TreeGrafter"/>
</dbReference>
<keyword evidence="13" id="KW-1185">Reference proteome</keyword>
<evidence type="ECO:0000256" key="6">
    <source>
        <dbReference type="ARBA" id="ARBA00022825"/>
    </source>
</evidence>
<dbReference type="AlphaFoldDB" id="A0A4U1IK01"/>
<feature type="domain" description="Peptidase S8/S53" evidence="10">
    <location>
        <begin position="130"/>
        <end position="335"/>
    </location>
</feature>
<dbReference type="SUPFAM" id="SSF52743">
    <property type="entry name" value="Subtilisin-like"/>
    <property type="match status" value="1"/>
</dbReference>
<dbReference type="PROSITE" id="PS51892">
    <property type="entry name" value="SUBTILASE"/>
    <property type="match status" value="1"/>
</dbReference>
<dbReference type="OrthoDB" id="9790784at2"/>
<dbReference type="PRINTS" id="PR00723">
    <property type="entry name" value="SUBTILISIN"/>
</dbReference>
<dbReference type="InterPro" id="IPR015500">
    <property type="entry name" value="Peptidase_S8_subtilisin-rel"/>
</dbReference>
<evidence type="ECO:0000313" key="13">
    <source>
        <dbReference type="Proteomes" id="UP000309215"/>
    </source>
</evidence>
<organism evidence="12 13">
    <name type="scientific">Polyangium fumosum</name>
    <dbReference type="NCBI Taxonomy" id="889272"/>
    <lineage>
        <taxon>Bacteria</taxon>
        <taxon>Pseudomonadati</taxon>
        <taxon>Myxococcota</taxon>
        <taxon>Polyangia</taxon>
        <taxon>Polyangiales</taxon>
        <taxon>Polyangiaceae</taxon>
        <taxon>Polyangium</taxon>
    </lineage>
</organism>
<evidence type="ECO:0000256" key="1">
    <source>
        <dbReference type="ARBA" id="ARBA00011073"/>
    </source>
</evidence>
<evidence type="ECO:0000256" key="4">
    <source>
        <dbReference type="ARBA" id="ARBA00022729"/>
    </source>
</evidence>
<dbReference type="Gene3D" id="3.40.50.200">
    <property type="entry name" value="Peptidase S8/S53 domain"/>
    <property type="match status" value="1"/>
</dbReference>
<dbReference type="PROSITE" id="PS00136">
    <property type="entry name" value="SUBTILASE_ASP"/>
    <property type="match status" value="1"/>
</dbReference>
<dbReference type="Gene3D" id="3.30.70.80">
    <property type="entry name" value="Peptidase S8 propeptide/proteinase inhibitor I9"/>
    <property type="match status" value="1"/>
</dbReference>
<dbReference type="InterPro" id="IPR000209">
    <property type="entry name" value="Peptidase_S8/S53_dom"/>
</dbReference>
<evidence type="ECO:0000259" key="10">
    <source>
        <dbReference type="Pfam" id="PF00082"/>
    </source>
</evidence>
<dbReference type="PROSITE" id="PS00137">
    <property type="entry name" value="SUBTILASE_HIS"/>
    <property type="match status" value="1"/>
</dbReference>
<keyword evidence="5 7" id="KW-0378">Hydrolase</keyword>
<dbReference type="GO" id="GO:0006508">
    <property type="term" value="P:proteolysis"/>
    <property type="evidence" value="ECO:0007669"/>
    <property type="project" value="UniProtKB-KW"/>
</dbReference>
<evidence type="ECO:0000256" key="7">
    <source>
        <dbReference type="PROSITE-ProRule" id="PRU01240"/>
    </source>
</evidence>
<dbReference type="EMBL" id="SSMQ01000114">
    <property type="protein sequence ID" value="TKC94107.1"/>
    <property type="molecule type" value="Genomic_DNA"/>
</dbReference>
<dbReference type="PROSITE" id="PS00138">
    <property type="entry name" value="SUBTILASE_SER"/>
    <property type="match status" value="1"/>
</dbReference>
<sequence length="542" mass="53721">MTHNLRHSLALVIASLGLAACAIGADEGGEDVGAAPIALSAEGRYIIKFKDYGRRGASIAAAGGKVARELPEQAASAVYLPDAAVEAMANNPNVEYVEVDQRRELYGQTTPYGISMVQATDSAFASAGGSTKVCIIDSGFHAGHADLQGLPVTGQSGTSWNTDSCGHGTHVAGTIAAVNNSQGVIGVAPNNVSLHIVKVFDGADCAWSYASDLVAALNECRSAGAQVVSMSLGGSFSSTTEKNAFDNANAAGVLNIAAAGNGGNNKTSYPAGYASVMSVAAVDSAKAKADFSQYNADVEIAAPGVQVLSTVPWTTPSLTVGSSAYAGSNIDGAAAKSVSGALVDGGLCDSVGAWAGKIVLCQRGVVSFADKVNNAQAGGAAGAVIYNNVSGGFAGTLNGTSAIPAIGIGMEEGQALVAGSLGASASLNTIQTIPGTGYEAWDGTSMATPHVSAVAALIWSQKPTATNNDVRNALTSTAEDLGAAGRDVNFGYGLVRAKNALDALLSGSGGGGPTCGASGATCSAGSDCCSGTCGVKGKKICK</sequence>
<gene>
    <name evidence="12" type="ORF">E8A74_48845</name>
</gene>
<evidence type="ECO:0000259" key="11">
    <source>
        <dbReference type="Pfam" id="PF02225"/>
    </source>
</evidence>
<dbReference type="Pfam" id="PF00082">
    <property type="entry name" value="Peptidase_S8"/>
    <property type="match status" value="2"/>
</dbReference>
<dbReference type="InterPro" id="IPR036852">
    <property type="entry name" value="Peptidase_S8/S53_dom_sf"/>
</dbReference>